<feature type="domain" description="Cadherin-like" evidence="2">
    <location>
        <begin position="2071"/>
        <end position="2158"/>
    </location>
</feature>
<dbReference type="Pfam" id="PF17892">
    <property type="entry name" value="Cadherin_5"/>
    <property type="match status" value="1"/>
</dbReference>
<dbReference type="Gene3D" id="2.150.10.10">
    <property type="entry name" value="Serralysin-like metalloprotease, C-terminal"/>
    <property type="match status" value="1"/>
</dbReference>
<reference evidence="4 5" key="1">
    <citation type="submission" date="2013-09" db="EMBL/GenBank/DDBJ databases">
        <title>Whole genome shotgun sequence of Vibrio proteolyticus NBRC 13287.</title>
        <authorList>
            <person name="Isaki S."/>
            <person name="Hosoyama A."/>
            <person name="Numata M."/>
            <person name="Hashimoto M."/>
            <person name="Hosoyama Y."/>
            <person name="Tsuchikane K."/>
            <person name="Noguchi M."/>
            <person name="Hirakata S."/>
            <person name="Ichikawa N."/>
            <person name="Ohji S."/>
            <person name="Yamazoe A."/>
            <person name="Fujita N."/>
        </authorList>
    </citation>
    <scope>NUCLEOTIDE SEQUENCE [LARGE SCALE GENOMIC DNA]</scope>
    <source>
        <strain evidence="4 5">NBRC 13287</strain>
    </source>
</reference>
<name>U3BPX6_VIBPR</name>
<keyword evidence="1" id="KW-0106">Calcium</keyword>
<dbReference type="eggNOG" id="COG3209">
    <property type="taxonomic scope" value="Bacteria"/>
</dbReference>
<keyword evidence="5" id="KW-1185">Reference proteome</keyword>
<dbReference type="SUPFAM" id="SSF51120">
    <property type="entry name" value="beta-Roll"/>
    <property type="match status" value="1"/>
</dbReference>
<dbReference type="NCBIfam" id="TIGR03660">
    <property type="entry name" value="T1SS_rpt_143"/>
    <property type="match status" value="2"/>
</dbReference>
<dbReference type="Pfam" id="PF19116">
    <property type="entry name" value="DUF5801"/>
    <property type="match status" value="2"/>
</dbReference>
<dbReference type="InterPro" id="IPR001343">
    <property type="entry name" value="Hemolysn_Ca-bd"/>
</dbReference>
<evidence type="ECO:0000256" key="1">
    <source>
        <dbReference type="ARBA" id="ARBA00022837"/>
    </source>
</evidence>
<dbReference type="PRINTS" id="PR00313">
    <property type="entry name" value="CABNDNGRPT"/>
</dbReference>
<protein>
    <submittedName>
        <fullName evidence="4">Uncharacterized protein</fullName>
    </submittedName>
</protein>
<evidence type="ECO:0000259" key="2">
    <source>
        <dbReference type="Pfam" id="PF17892"/>
    </source>
</evidence>
<dbReference type="Pfam" id="PF00353">
    <property type="entry name" value="HemolysinCabind"/>
    <property type="match status" value="1"/>
</dbReference>
<dbReference type="InterPro" id="IPR011049">
    <property type="entry name" value="Serralysin-like_metalloprot_C"/>
</dbReference>
<dbReference type="Proteomes" id="UP000016570">
    <property type="component" value="Unassembled WGS sequence"/>
</dbReference>
<feature type="domain" description="DUF5801" evidence="3">
    <location>
        <begin position="180"/>
        <end position="310"/>
    </location>
</feature>
<gene>
    <name evidence="4" type="ORF">VPR01S_17_00470</name>
</gene>
<feature type="non-terminal residue" evidence="4">
    <location>
        <position position="1"/>
    </location>
</feature>
<evidence type="ECO:0000259" key="3">
    <source>
        <dbReference type="Pfam" id="PF19116"/>
    </source>
</evidence>
<dbReference type="InterPro" id="IPR019960">
    <property type="entry name" value="T1SS_VCA0849"/>
</dbReference>
<dbReference type="GO" id="GO:0005509">
    <property type="term" value="F:calcium ion binding"/>
    <property type="evidence" value="ECO:0007669"/>
    <property type="project" value="InterPro"/>
</dbReference>
<feature type="domain" description="DUF5801" evidence="3">
    <location>
        <begin position="34"/>
        <end position="158"/>
    </location>
</feature>
<dbReference type="STRING" id="1219065.VPR01S_17_00470"/>
<evidence type="ECO:0000313" key="4">
    <source>
        <dbReference type="EMBL" id="GAD68598.1"/>
    </source>
</evidence>
<dbReference type="eggNOG" id="COG2931">
    <property type="taxonomic scope" value="Bacteria"/>
</dbReference>
<dbReference type="EMBL" id="BATJ01000017">
    <property type="protein sequence ID" value="GAD68598.1"/>
    <property type="molecule type" value="Genomic_DNA"/>
</dbReference>
<dbReference type="InterPro" id="IPR019959">
    <property type="entry name" value="T1SS-143_rpt-cont_dom"/>
</dbReference>
<dbReference type="InterPro" id="IPR043824">
    <property type="entry name" value="DUF5801"/>
</dbReference>
<dbReference type="NCBIfam" id="TIGR03661">
    <property type="entry name" value="T1SS_VCA0849"/>
    <property type="match status" value="1"/>
</dbReference>
<dbReference type="InterPro" id="IPR018511">
    <property type="entry name" value="Hemolysin-typ_Ca-bd_CS"/>
</dbReference>
<proteinExistence type="predicted"/>
<sequence length="2621" mass="277273">IVVTDFDGDSDTMTLPVTIADDKPSINAIESGSVDEDDLVGGSDGSDPTKIGGAFDVTAGADGVDSYQVADLSEAVKDLQSNGQDVELIEVSSSNGVTVYHAVTTGSNEVVFELVFDANTNRYEFELLQPIDHPDANGENEWVLTIPVTATDKDGDVSDPAELKITIVDDVPSNITSKPLEVDEDDLPGGSELNKDSLVASGEFTTEEGADTVVSYQIDLTQDVLNGMTSGGELLELKQVSSTGNNFVYDAVKPDGTVIFTLKLNADGSYSLELKGPVDHSAQGEDKLLVELPIIATDRDGDTTTGQLDMTIVDDVPTLYDNSISRVEGQGGKTVQMFKDPVEGDLDYGSDGSEITSFTAAEADVYFVDGNGVKHDVVELNGSNVTVDVYKTVNGVETQVGTLVVRTDGRITFNPVENLDHSQTDSIDFTVQVTATDGDQDTTTADLDISIKDQNATIESSSVSTFEDSGRDGTIGALDSANIQDNLDTLDQSPAKVNLSVDLHDLDRDESIGQITIKNADQIHGTFYYKDASGVLHELTKVGNTYVLNADDVEQSMNGTVATLDNLYFVPDRNYASNEGGFDVNLTVQILNEGQADHNVNGKLHIDVQSVADIATWTSDSDFHYEVDEDADNVALNIQAETQDTSNPEAIVYELKFVEGGDNATLVYSDGSPIPQQADGTYLVDASRIDQVQVDPADNFSGQIKLDVTAITTESENAVSGKESARSETEQIVIDVAPVADKGSFSVNRISIFEDNASHQDAVDPTTEHDPLLLSEVITMTASPDGDGSESMFVRISDFTLDGVTMIWLGDPADNPIQEVFDDQGNLLYYEVPEAYLDQVEVLPPLNSNEDFSFKVEGIVKDTADLSTGTVVDETSLGSKTVNVAVKGVADMPDVNVSDDGPTQWESIDVDGVKGVQTTIEENSEAHINFTFVSGEAADTPQDHSETLSVVLSNIPAGVEIYDSNGQNVNLTFVGYDANGEPMYEANITGANFDSGIVVRPTHSSTENINITATVVVTENDGHTREVETQVVIKVKPVIDAQDGYVVGSEGDEDTRINIDWQPTQTQSPDSDEFFTHLEIDGFPAGSTVFVDGQPVALTADGKLILEPNPGESEQDFSARITQHGYIQVQLEEDSSKDFTLNTSVNVKEIDHEYVDAGNPGEGIVEKTISGSVNVTVNPIVEPENNTGNDATDEKLVLTQPDGTVIHTVQSDDKGSISFTINDSDGGEAGANIIKYQEFDLSSDEVVTQLVVQFDITDPDVLSQLLITGAVNEGNGRWVITDEANFSIKAPAGLDLTPNDSSDNDPTSKIGITISAQVKDRGEDSVEKDSTEVREMHVELEFPTELTPVDSIAADIVYDGNGIVSGSEDNEIDLGAQLGSMISVSNHDDAVDELTIVIDAGDLPAGSYISSTDVDFINGKYVFKAGVDADGNITGLDGLVLHLPEDYSGDFKLPVQFVTTDQESGDEKYVVEEIPVQVYPLADVPDAGDQPLDTSLVPDFSVNIKGTLGLDGNKQPTDLDNDTPTNDGVGYEDGIIQLDFSADFADQSTSLTDGGVEKLTEITLTIPDSAMGEFVDADGNSLGTTLTFSEAEIDAGALDNVLFKPGPNYPTGNGQNTVTIEISGKITDSVTFDDTTGETHSDTKEFDSSVSFEVTPVVDDIIISGMDPDQPFEVVGDEDSWISLNDGASGLTVTLTDTDGSEEFVSMKLTGVPTDFVIQSNSPDFVVKNNGNGEWSIQLKNPDQTSIDLSAIEIKPPKNFSGEVELGLTVFTQEELLGVPTEHTGSFKVTVNPIGDIVDVEPDTNVSGREGENIEIDIKASVTDNQDSIGDSGNVTENNPETLRLEISGVPDGASISLPDGTLGANMGGGVWVLEVDAQSLDSIVFNSGDANSNNWAESLHVKVQSVDTGLDGSQNLGPAQEFDVNVKVDAVNDQPVFNDITDVEMTEDSTILLKDFTIADVDAELDDPNAEYVLTLSVDSGILNLDPAFLGNLTVNGDGTASIEIRGTVDEINSALTGGLVIFQPEPDFNGDVNVSMTVDDQGNEGVVIPGDDSTSSTNSGGFVITVTEVNDAPETSLVSLPDALEDGGPVVITSDQLLANATDVENDNLTVSNVQVSDPAMGTVVFDAASGHWVFTPAQDFYGTVSFTYDITDDGTTNGVADPQTVAGSAQIDVLATNDAPVIDGSAVTSSIMEDSAQKISGISVSDVDYDAAHVNDVITVTLSISDGDLDVVLPAGSGVTQGSGLPGQVILMGTLDDINAVLSSNDPASGVFVDASEVVSDQIALTVRADDNGVYSQVGEGALSDEQTFDIDVQRVADTPILNIDPNFNYVKQITASQSVSAQGLALVGIMAALTDLDEVLTLQLSNVPADATISSAAISSGISFDGTHWIVPADEIDSLTITGAGQGIHDISVTAISTESNNDTAESAPIHIQLEVTGDGTDIDKSAATEDSWLSGDDSGIHLTAGDGNDLIEGGAGNDTLVGGDGDDVLIGGLGSDILTGGAGSDIFRWTEDSVDGGVTDTITDFSIAEGDSIDLRDVISDLKTVPMDQLLSALSDQIDASWDQSTNNVSLEITTDNDVTQTIVVEDLGSQLDFSNMSSTQIVDTLLQNNIIQHDM</sequence>
<organism evidence="4 5">
    <name type="scientific">Vibrio proteolyticus NBRC 13287</name>
    <dbReference type="NCBI Taxonomy" id="1219065"/>
    <lineage>
        <taxon>Bacteria</taxon>
        <taxon>Pseudomonadati</taxon>
        <taxon>Pseudomonadota</taxon>
        <taxon>Gammaproteobacteria</taxon>
        <taxon>Vibrionales</taxon>
        <taxon>Vibrionaceae</taxon>
        <taxon>Vibrio</taxon>
    </lineage>
</organism>
<comment type="caution">
    <text evidence="4">The sequence shown here is derived from an EMBL/GenBank/DDBJ whole genome shotgun (WGS) entry which is preliminary data.</text>
</comment>
<dbReference type="PROSITE" id="PS00330">
    <property type="entry name" value="HEMOLYSIN_CALCIUM"/>
    <property type="match status" value="3"/>
</dbReference>
<accession>U3BPX6</accession>
<evidence type="ECO:0000313" key="5">
    <source>
        <dbReference type="Proteomes" id="UP000016570"/>
    </source>
</evidence>
<dbReference type="Gene3D" id="2.60.40.3440">
    <property type="match status" value="1"/>
</dbReference>
<dbReference type="InterPro" id="IPR041690">
    <property type="entry name" value="Cadherin_5"/>
</dbReference>